<keyword evidence="2" id="KW-0472">Membrane</keyword>
<evidence type="ECO:0000313" key="4">
    <source>
        <dbReference type="EMBL" id="UVW34254.1"/>
    </source>
</evidence>
<evidence type="ECO:0000313" key="5">
    <source>
        <dbReference type="Proteomes" id="UP001059934"/>
    </source>
</evidence>
<dbReference type="InterPro" id="IPR022271">
    <property type="entry name" value="Lipocalin_ApoD"/>
</dbReference>
<dbReference type="PIRSF" id="PIRSF036893">
    <property type="entry name" value="Lipocalin_ApoD"/>
    <property type="match status" value="1"/>
</dbReference>
<keyword evidence="2" id="KW-0449">Lipoprotein</keyword>
<dbReference type="PROSITE" id="PS51257">
    <property type="entry name" value="PROKAR_LIPOPROTEIN"/>
    <property type="match status" value="1"/>
</dbReference>
<name>A0ABY5TKB0_9GAMM</name>
<evidence type="ECO:0000256" key="2">
    <source>
        <dbReference type="PIRNR" id="PIRNR036893"/>
    </source>
</evidence>
<comment type="similarity">
    <text evidence="1 2">Belongs to the calycin superfamily. Lipocalin family.</text>
</comment>
<feature type="chain" id="PRO_5045017494" description="Outer membrane lipoprotein Blc" evidence="2">
    <location>
        <begin position="27"/>
        <end position="176"/>
    </location>
</feature>
<gene>
    <name evidence="4" type="ORF">NYF23_09495</name>
</gene>
<evidence type="ECO:0000259" key="3">
    <source>
        <dbReference type="Pfam" id="PF08212"/>
    </source>
</evidence>
<dbReference type="CDD" id="cd19438">
    <property type="entry name" value="lipocalin_Blc-like"/>
    <property type="match status" value="1"/>
</dbReference>
<dbReference type="InterPro" id="IPR047202">
    <property type="entry name" value="Lipocalin_Blc-like_dom"/>
</dbReference>
<comment type="function">
    <text evidence="2">Involved in the storage or transport of lipids necessary for membrane maintenance under stressful conditions. Displays a binding preference for lysophospholipids.</text>
</comment>
<dbReference type="PANTHER" id="PTHR10612">
    <property type="entry name" value="APOLIPOPROTEIN D"/>
    <property type="match status" value="1"/>
</dbReference>
<evidence type="ECO:0000256" key="1">
    <source>
        <dbReference type="ARBA" id="ARBA00006889"/>
    </source>
</evidence>
<dbReference type="Pfam" id="PF08212">
    <property type="entry name" value="Lipocalin_2"/>
    <property type="match status" value="1"/>
</dbReference>
<comment type="subcellular location">
    <subcellularLocation>
        <location evidence="2">Cell outer membrane</location>
    </subcellularLocation>
</comment>
<protein>
    <recommendedName>
        <fullName evidence="2">Outer membrane lipoprotein Blc</fullName>
    </recommendedName>
</protein>
<keyword evidence="5" id="KW-1185">Reference proteome</keyword>
<dbReference type="Gene3D" id="2.40.128.20">
    <property type="match status" value="1"/>
</dbReference>
<dbReference type="PANTHER" id="PTHR10612:SF34">
    <property type="entry name" value="APOLIPOPROTEIN D"/>
    <property type="match status" value="1"/>
</dbReference>
<dbReference type="Proteomes" id="UP001059934">
    <property type="component" value="Chromosome"/>
</dbReference>
<keyword evidence="2" id="KW-0446">Lipid-binding</keyword>
<feature type="signal peptide" evidence="2">
    <location>
        <begin position="1"/>
        <end position="26"/>
    </location>
</feature>
<feature type="domain" description="Lipocalin/cytosolic fatty-acid binding" evidence="3">
    <location>
        <begin position="31"/>
        <end position="172"/>
    </location>
</feature>
<organism evidence="4 5">
    <name type="scientific">SAR92 clade bacterium H455</name>
    <dbReference type="NCBI Taxonomy" id="2974818"/>
    <lineage>
        <taxon>Bacteria</taxon>
        <taxon>Pseudomonadati</taxon>
        <taxon>Pseudomonadota</taxon>
        <taxon>Gammaproteobacteria</taxon>
        <taxon>Cellvibrionales</taxon>
        <taxon>Porticoccaceae</taxon>
        <taxon>SAR92 clade</taxon>
    </lineage>
</organism>
<dbReference type="InterPro" id="IPR000566">
    <property type="entry name" value="Lipocln_cytosolic_FA-bd_dom"/>
</dbReference>
<accession>A0ABY5TKB0</accession>
<dbReference type="InterPro" id="IPR012674">
    <property type="entry name" value="Calycin"/>
</dbReference>
<comment type="subunit">
    <text evidence="2">Homodimer.</text>
</comment>
<proteinExistence type="inferred from homology"/>
<reference evidence="4" key="1">
    <citation type="submission" date="2022-08" db="EMBL/GenBank/DDBJ databases">
        <title>Catabolic pathway analysis in culturable SAR92 clade bacteria reveals their overlooked roles in DMSP degradation in coastal seas.</title>
        <authorList>
            <person name="He X."/>
            <person name="Zhang X."/>
            <person name="Zhang Y."/>
        </authorList>
    </citation>
    <scope>NUCLEOTIDE SEQUENCE</scope>
    <source>
        <strain evidence="4">H455</strain>
    </source>
</reference>
<keyword evidence="2" id="KW-0732">Signal</keyword>
<dbReference type="EMBL" id="CP103416">
    <property type="protein sequence ID" value="UVW34254.1"/>
    <property type="molecule type" value="Genomic_DNA"/>
</dbReference>
<sequence>MKICKLVATAVLMFVLTGCSSQPPMATVDRVDLPRFMGDWYVIANIPTFLEKDAHNPVESYALNADGTIATTFRFNAGSFEGEEKVYHPQGFIRNIESNAEWGMQFLWPIKADYRIVYLDEDYQYTVIGRNSRDYVWIMARSAQIPDQTYAELRDFVIDLGYDPALLQKAPQQVRN</sequence>
<dbReference type="SUPFAM" id="SSF50814">
    <property type="entry name" value="Lipocalins"/>
    <property type="match status" value="1"/>
</dbReference>
<keyword evidence="2" id="KW-0998">Cell outer membrane</keyword>